<dbReference type="AlphaFoldDB" id="A0A517RJ11"/>
<dbReference type="RefSeq" id="WP_145218838.1">
    <property type="nucleotide sequence ID" value="NZ_CP036269.1"/>
</dbReference>
<keyword evidence="1" id="KW-0472">Membrane</keyword>
<evidence type="ECO:0000313" key="3">
    <source>
        <dbReference type="Proteomes" id="UP000317171"/>
    </source>
</evidence>
<dbReference type="KEGG" id="gaz:Pan241w_39560"/>
<dbReference type="EMBL" id="CP036269">
    <property type="protein sequence ID" value="QDT43852.1"/>
    <property type="molecule type" value="Genomic_DNA"/>
</dbReference>
<dbReference type="OrthoDB" id="228127at2"/>
<protein>
    <recommendedName>
        <fullName evidence="4">Gingipain domain-containing protein</fullName>
    </recommendedName>
</protein>
<accession>A0A517RJ11</accession>
<evidence type="ECO:0000313" key="2">
    <source>
        <dbReference type="EMBL" id="QDT43852.1"/>
    </source>
</evidence>
<proteinExistence type="predicted"/>
<evidence type="ECO:0000256" key="1">
    <source>
        <dbReference type="SAM" id="Phobius"/>
    </source>
</evidence>
<gene>
    <name evidence="2" type="ORF">Pan241w_39560</name>
</gene>
<keyword evidence="1" id="KW-1133">Transmembrane helix</keyword>
<evidence type="ECO:0008006" key="4">
    <source>
        <dbReference type="Google" id="ProtNLM"/>
    </source>
</evidence>
<reference evidence="2 3" key="1">
    <citation type="submission" date="2019-02" db="EMBL/GenBank/DDBJ databases">
        <title>Deep-cultivation of Planctomycetes and their phenomic and genomic characterization uncovers novel biology.</title>
        <authorList>
            <person name="Wiegand S."/>
            <person name="Jogler M."/>
            <person name="Boedeker C."/>
            <person name="Pinto D."/>
            <person name="Vollmers J."/>
            <person name="Rivas-Marin E."/>
            <person name="Kohn T."/>
            <person name="Peeters S.H."/>
            <person name="Heuer A."/>
            <person name="Rast P."/>
            <person name="Oberbeckmann S."/>
            <person name="Bunk B."/>
            <person name="Jeske O."/>
            <person name="Meyerdierks A."/>
            <person name="Storesund J.E."/>
            <person name="Kallscheuer N."/>
            <person name="Luecker S."/>
            <person name="Lage O.M."/>
            <person name="Pohl T."/>
            <person name="Merkel B.J."/>
            <person name="Hornburger P."/>
            <person name="Mueller R.-W."/>
            <person name="Bruemmer F."/>
            <person name="Labrenz M."/>
            <person name="Spormann A.M."/>
            <person name="Op den Camp H."/>
            <person name="Overmann J."/>
            <person name="Amann R."/>
            <person name="Jetten M.S.M."/>
            <person name="Mascher T."/>
            <person name="Medema M.H."/>
            <person name="Devos D.P."/>
            <person name="Kaster A.-K."/>
            <person name="Ovreas L."/>
            <person name="Rohde M."/>
            <person name="Galperin M.Y."/>
            <person name="Jogler C."/>
        </authorList>
    </citation>
    <scope>NUCLEOTIDE SEQUENCE [LARGE SCALE GENOMIC DNA]</scope>
    <source>
        <strain evidence="2 3">Pan241w</strain>
    </source>
</reference>
<dbReference type="Proteomes" id="UP000317171">
    <property type="component" value="Chromosome"/>
</dbReference>
<sequence>MVIEQKRRLASIWTFSLIGITVVGFVLFSAYQPFALSKPREPLAVRMDSSGPYLILASAAADRDYQQAIQKAQALHPKATRLKFSTDDLESVLEQLRTIQPRYALIFIKPDELDVNFAWKWLKLTTQIDDDTLVDVSSGFITGSTPAAAATFVDRIAKTVSGELTLPGKLIDNFGPNPQALENSFIQQPGCFMIPVYQERTALASISHGTSGFTNHRLGSMQDAGLIHLGGHGYPDRIVDGLQAQQTKQLKLSPCIVFNGACYTGVTSRWFNQWTANGAVKSETIATEKCFCLNLLGNSAIAYLAALHPDHGIPVYQEMEYLAYSGKSIGDVMRHTHNGVILGNGGTLPTFEPFRDKMPSPKWTPSDVMLKGTAARILFGDPALIVSEAFTKPPFEVTTSLISSDQFQITALLSNTQLKSEFTDTYHSDLSSNKQLFNDRALIVVDLPEDWKEISSVEVSSARAAGQDIQNRLLGYTVETEGQRQRLHIQVDLPTTGYMQSAFRQKGSKIVLKVSR</sequence>
<keyword evidence="1" id="KW-0812">Transmembrane</keyword>
<name>A0A517RJ11_9PLAN</name>
<feature type="transmembrane region" description="Helical" evidence="1">
    <location>
        <begin position="12"/>
        <end position="31"/>
    </location>
</feature>
<keyword evidence="3" id="KW-1185">Reference proteome</keyword>
<organism evidence="2 3">
    <name type="scientific">Gimesia alba</name>
    <dbReference type="NCBI Taxonomy" id="2527973"/>
    <lineage>
        <taxon>Bacteria</taxon>
        <taxon>Pseudomonadati</taxon>
        <taxon>Planctomycetota</taxon>
        <taxon>Planctomycetia</taxon>
        <taxon>Planctomycetales</taxon>
        <taxon>Planctomycetaceae</taxon>
        <taxon>Gimesia</taxon>
    </lineage>
</organism>